<dbReference type="AlphaFoldDB" id="A0A3N4LNS1"/>
<keyword evidence="2" id="KW-1185">Reference proteome</keyword>
<accession>A0A3N4LNS1</accession>
<name>A0A3N4LNS1_9PEZI</name>
<evidence type="ECO:0000313" key="2">
    <source>
        <dbReference type="Proteomes" id="UP000267821"/>
    </source>
</evidence>
<dbReference type="InParanoid" id="A0A3N4LNS1"/>
<gene>
    <name evidence="1" type="ORF">L211DRAFT_175196</name>
</gene>
<organism evidence="1 2">
    <name type="scientific">Terfezia boudieri ATCC MYA-4762</name>
    <dbReference type="NCBI Taxonomy" id="1051890"/>
    <lineage>
        <taxon>Eukaryota</taxon>
        <taxon>Fungi</taxon>
        <taxon>Dikarya</taxon>
        <taxon>Ascomycota</taxon>
        <taxon>Pezizomycotina</taxon>
        <taxon>Pezizomycetes</taxon>
        <taxon>Pezizales</taxon>
        <taxon>Pezizaceae</taxon>
        <taxon>Terfezia</taxon>
    </lineage>
</organism>
<protein>
    <submittedName>
        <fullName evidence="1">Uncharacterized protein</fullName>
    </submittedName>
</protein>
<sequence>MIIRSYLSTYNSERALRHHALLFFIRFFLNAYLLYRSVRPPFATGHNRVQGCCYILFFYNPLRIVVYLSYKPHSSSFAPRFCSDWKRLTQLLGVLIFDLPERV</sequence>
<proteinExistence type="predicted"/>
<reference evidence="1 2" key="1">
    <citation type="journal article" date="2018" name="Nat. Ecol. Evol.">
        <title>Pezizomycetes genomes reveal the molecular basis of ectomycorrhizal truffle lifestyle.</title>
        <authorList>
            <person name="Murat C."/>
            <person name="Payen T."/>
            <person name="Noel B."/>
            <person name="Kuo A."/>
            <person name="Morin E."/>
            <person name="Chen J."/>
            <person name="Kohler A."/>
            <person name="Krizsan K."/>
            <person name="Balestrini R."/>
            <person name="Da Silva C."/>
            <person name="Montanini B."/>
            <person name="Hainaut M."/>
            <person name="Levati E."/>
            <person name="Barry K.W."/>
            <person name="Belfiori B."/>
            <person name="Cichocki N."/>
            <person name="Clum A."/>
            <person name="Dockter R.B."/>
            <person name="Fauchery L."/>
            <person name="Guy J."/>
            <person name="Iotti M."/>
            <person name="Le Tacon F."/>
            <person name="Lindquist E.A."/>
            <person name="Lipzen A."/>
            <person name="Malagnac F."/>
            <person name="Mello A."/>
            <person name="Molinier V."/>
            <person name="Miyauchi S."/>
            <person name="Poulain J."/>
            <person name="Riccioni C."/>
            <person name="Rubini A."/>
            <person name="Sitrit Y."/>
            <person name="Splivallo R."/>
            <person name="Traeger S."/>
            <person name="Wang M."/>
            <person name="Zifcakova L."/>
            <person name="Wipf D."/>
            <person name="Zambonelli A."/>
            <person name="Paolocci F."/>
            <person name="Nowrousian M."/>
            <person name="Ottonello S."/>
            <person name="Baldrian P."/>
            <person name="Spatafora J.W."/>
            <person name="Henrissat B."/>
            <person name="Nagy L.G."/>
            <person name="Aury J.M."/>
            <person name="Wincker P."/>
            <person name="Grigoriev I.V."/>
            <person name="Bonfante P."/>
            <person name="Martin F.M."/>
        </authorList>
    </citation>
    <scope>NUCLEOTIDE SEQUENCE [LARGE SCALE GENOMIC DNA]</scope>
    <source>
        <strain evidence="1 2">ATCC MYA-4762</strain>
    </source>
</reference>
<evidence type="ECO:0000313" key="1">
    <source>
        <dbReference type="EMBL" id="RPB24557.1"/>
    </source>
</evidence>
<dbReference type="EMBL" id="ML121541">
    <property type="protein sequence ID" value="RPB24557.1"/>
    <property type="molecule type" value="Genomic_DNA"/>
</dbReference>
<dbReference type="Proteomes" id="UP000267821">
    <property type="component" value="Unassembled WGS sequence"/>
</dbReference>